<reference evidence="5" key="1">
    <citation type="thesis" date="2020" institute="ProQuest LLC" country="789 East Eisenhower Parkway, Ann Arbor, MI, USA">
        <title>Comparative Genomics and Chromosome Evolution.</title>
        <authorList>
            <person name="Mudd A.B."/>
        </authorList>
    </citation>
    <scope>NUCLEOTIDE SEQUENCE</scope>
    <source>
        <strain evidence="5">1538</strain>
        <tissue evidence="5">Blood</tissue>
    </source>
</reference>
<dbReference type="InterPro" id="IPR008993">
    <property type="entry name" value="TIMP-like_OB-fold"/>
</dbReference>
<dbReference type="Gene3D" id="2.60.40.690">
    <property type="entry name" value="Alpha-macroglobulin, receptor-binding domain"/>
    <property type="match status" value="1"/>
</dbReference>
<evidence type="ECO:0000256" key="1">
    <source>
        <dbReference type="ARBA" id="ARBA00004613"/>
    </source>
</evidence>
<keyword evidence="3" id="KW-1015">Disulfide bond</keyword>
<dbReference type="PROSITE" id="PS50189">
    <property type="entry name" value="NTR"/>
    <property type="match status" value="1"/>
</dbReference>
<dbReference type="InterPro" id="IPR001134">
    <property type="entry name" value="Netrin_domain"/>
</dbReference>
<dbReference type="FunFam" id="2.40.50.120:FF:000013">
    <property type="entry name" value="Complement C3"/>
    <property type="match status" value="1"/>
</dbReference>
<comment type="subcellular location">
    <subcellularLocation>
        <location evidence="1">Secreted</location>
    </subcellularLocation>
</comment>
<accession>A0AAV3AQX3</accession>
<protein>
    <recommendedName>
        <fullName evidence="4">NTR domain-containing protein</fullName>
    </recommendedName>
</protein>
<dbReference type="InterPro" id="IPR036595">
    <property type="entry name" value="A-macroglobulin_rcpt-bd_sf"/>
</dbReference>
<dbReference type="Gene3D" id="2.40.50.120">
    <property type="match status" value="1"/>
</dbReference>
<evidence type="ECO:0000259" key="4">
    <source>
        <dbReference type="PROSITE" id="PS50189"/>
    </source>
</evidence>
<keyword evidence="6" id="KW-1185">Reference proteome</keyword>
<dbReference type="Pfam" id="PF01759">
    <property type="entry name" value="NTR"/>
    <property type="match status" value="1"/>
</dbReference>
<evidence type="ECO:0000256" key="3">
    <source>
        <dbReference type="ARBA" id="ARBA00023157"/>
    </source>
</evidence>
<evidence type="ECO:0000256" key="2">
    <source>
        <dbReference type="ARBA" id="ARBA00022525"/>
    </source>
</evidence>
<name>A0AAV3AQX3_PYXAD</name>
<dbReference type="EMBL" id="DYDO01000002">
    <property type="protein sequence ID" value="DBA29929.1"/>
    <property type="molecule type" value="Genomic_DNA"/>
</dbReference>
<gene>
    <name evidence="5" type="ORF">GDO54_005980</name>
</gene>
<keyword evidence="2" id="KW-0964">Secreted</keyword>
<dbReference type="Proteomes" id="UP001181693">
    <property type="component" value="Unassembled WGS sequence"/>
</dbReference>
<dbReference type="SMART" id="SM00643">
    <property type="entry name" value="C345C"/>
    <property type="match status" value="1"/>
</dbReference>
<organism evidence="5 6">
    <name type="scientific">Pyxicephalus adspersus</name>
    <name type="common">African bullfrog</name>
    <dbReference type="NCBI Taxonomy" id="30357"/>
    <lineage>
        <taxon>Eukaryota</taxon>
        <taxon>Metazoa</taxon>
        <taxon>Chordata</taxon>
        <taxon>Craniata</taxon>
        <taxon>Vertebrata</taxon>
        <taxon>Euteleostomi</taxon>
        <taxon>Amphibia</taxon>
        <taxon>Batrachia</taxon>
        <taxon>Anura</taxon>
        <taxon>Neobatrachia</taxon>
        <taxon>Ranoidea</taxon>
        <taxon>Pyxicephalidae</taxon>
        <taxon>Pyxicephalinae</taxon>
        <taxon>Pyxicephalus</taxon>
    </lineage>
</organism>
<evidence type="ECO:0000313" key="6">
    <source>
        <dbReference type="Proteomes" id="UP001181693"/>
    </source>
</evidence>
<dbReference type="GO" id="GO:0005576">
    <property type="term" value="C:extracellular region"/>
    <property type="evidence" value="ECO:0007669"/>
    <property type="project" value="UniProtKB-SubCell"/>
</dbReference>
<dbReference type="SUPFAM" id="SSF50242">
    <property type="entry name" value="TIMP-like"/>
    <property type="match status" value="1"/>
</dbReference>
<evidence type="ECO:0000313" key="5">
    <source>
        <dbReference type="EMBL" id="DBA29929.1"/>
    </source>
</evidence>
<proteinExistence type="predicted"/>
<comment type="caution">
    <text evidence="5">The sequence shown here is derived from an EMBL/GenBank/DDBJ whole genome shotgun (WGS) entry which is preliminary data.</text>
</comment>
<dbReference type="AlphaFoldDB" id="A0AAV3AQX3"/>
<dbReference type="InterPro" id="IPR018933">
    <property type="entry name" value="Netrin_module_non-TIMP"/>
</dbReference>
<feature type="domain" description="NTR" evidence="4">
    <location>
        <begin position="64"/>
        <end position="207"/>
    </location>
</feature>
<sequence>MHVNDRYSTKWIPVLVSHFSSDKPLSDANTKENRCTKFYHVEKESSLLGKICQGEVCRCAEENCFLQQQLEEVDAQIRLEKACEVGVDYVYRATLSEIQEGSNYVTYVMTMKLIIKPGTDIVQKDDKRGFISHSKCRKALNMEVGQDYVVWGVAKDLWNLGSGFSYIVTRDTWIEMWPNHIQCQQPEYSELCDELDNFSEALQFNGCPN</sequence>